<reference evidence="2" key="1">
    <citation type="submission" date="2022-11" db="EMBL/GenBank/DDBJ databases">
        <title>Genomic repertoires linked with pathogenic potency of arthritogenic Prevotella copri isolated from the gut of rheumatoid arthritis patients.</title>
        <authorList>
            <person name="Nii T."/>
            <person name="Maeda Y."/>
            <person name="Motooka D."/>
            <person name="Naito M."/>
            <person name="Matsumoto Y."/>
            <person name="Ogawa T."/>
            <person name="Oguro-Igashira E."/>
            <person name="Kishikawa T."/>
            <person name="Yamashita M."/>
            <person name="Koizumi S."/>
            <person name="Kurakawa T."/>
            <person name="Okumura R."/>
            <person name="Kayama H."/>
            <person name="Murakami M."/>
            <person name="Sakaguchi T."/>
            <person name="Das B."/>
            <person name="Nakamura S."/>
            <person name="Okada Y."/>
            <person name="Kumanogoh A."/>
            <person name="Takeda K."/>
        </authorList>
    </citation>
    <scope>NUCLEOTIDE SEQUENCE</scope>
    <source>
        <strain evidence="2">F3-75</strain>
    </source>
</reference>
<proteinExistence type="predicted"/>
<evidence type="ECO:0000313" key="3">
    <source>
        <dbReference type="Proteomes" id="UP001209344"/>
    </source>
</evidence>
<dbReference type="Proteomes" id="UP001209344">
    <property type="component" value="Unassembled WGS sequence"/>
</dbReference>
<dbReference type="EMBL" id="JAPDVK010000006">
    <property type="protein sequence ID" value="MCW4129842.1"/>
    <property type="molecule type" value="Genomic_DNA"/>
</dbReference>
<protein>
    <submittedName>
        <fullName evidence="2">Glycosyltransferase</fullName>
    </submittedName>
</protein>
<gene>
    <name evidence="2" type="ORF">ONT16_16655</name>
</gene>
<comment type="caution">
    <text evidence="2">The sequence shown here is derived from an EMBL/GenBank/DDBJ whole genome shotgun (WGS) entry which is preliminary data.</text>
</comment>
<feature type="domain" description="Glycosyl transferase family 1" evidence="1">
    <location>
        <begin position="181"/>
        <end position="336"/>
    </location>
</feature>
<dbReference type="Pfam" id="PF00534">
    <property type="entry name" value="Glycos_transf_1"/>
    <property type="match status" value="1"/>
</dbReference>
<dbReference type="Gene3D" id="3.40.50.2000">
    <property type="entry name" value="Glycogen Phosphorylase B"/>
    <property type="match status" value="2"/>
</dbReference>
<name>A0AAP3BH16_9BACT</name>
<sequence length="367" mass="42349">MKRLSWISPSYFVDVDLPIIAELQNDVEIFWQILSFGKTSQELIDFIKSKIFSKNIIVEYIELPHRFYDLRTMSVYCKVLRNAKKYNPDIYYTSLQAAPFGPLIYPLLLPLNKTVAACHNVSTPKGANHELYAKIFTSLHLGIFKNIQVFSDSQQNILYKKFPNKNVLNAPLALKDYGEVKVKRQFNEKEIVFLFFGKILGYKRVDLLIKAAQALYDKGYHNFKVKIAGGCKNWDEYKHIIKYPDLFETSIGYIPNDSIAELFGSCDYFVMPYQDIAQSGAIMVAYRYNLPIILSDLPQFLPFGIDGETGFFFKKESPEDLENVMIKILKGGNSLNSHLRNGLSKFVKERFSIEVIAAKYMNYFNQL</sequence>
<evidence type="ECO:0000259" key="1">
    <source>
        <dbReference type="Pfam" id="PF00534"/>
    </source>
</evidence>
<accession>A0AAP3BH16</accession>
<dbReference type="PANTHER" id="PTHR46401:SF8">
    <property type="entry name" value="BLL6006 PROTEIN"/>
    <property type="match status" value="1"/>
</dbReference>
<evidence type="ECO:0000313" key="2">
    <source>
        <dbReference type="EMBL" id="MCW4129842.1"/>
    </source>
</evidence>
<dbReference type="AlphaFoldDB" id="A0AAP3BH16"/>
<organism evidence="2 3">
    <name type="scientific">Segatella copri</name>
    <dbReference type="NCBI Taxonomy" id="165179"/>
    <lineage>
        <taxon>Bacteria</taxon>
        <taxon>Pseudomonadati</taxon>
        <taxon>Bacteroidota</taxon>
        <taxon>Bacteroidia</taxon>
        <taxon>Bacteroidales</taxon>
        <taxon>Prevotellaceae</taxon>
        <taxon>Segatella</taxon>
    </lineage>
</organism>
<dbReference type="RefSeq" id="WP_264967213.1">
    <property type="nucleotide sequence ID" value="NZ_JAPDVK010000006.1"/>
</dbReference>
<dbReference type="SUPFAM" id="SSF53756">
    <property type="entry name" value="UDP-Glycosyltransferase/glycogen phosphorylase"/>
    <property type="match status" value="1"/>
</dbReference>
<dbReference type="InterPro" id="IPR001296">
    <property type="entry name" value="Glyco_trans_1"/>
</dbReference>
<dbReference type="PANTHER" id="PTHR46401">
    <property type="entry name" value="GLYCOSYLTRANSFERASE WBBK-RELATED"/>
    <property type="match status" value="1"/>
</dbReference>
<dbReference type="GO" id="GO:0016757">
    <property type="term" value="F:glycosyltransferase activity"/>
    <property type="evidence" value="ECO:0007669"/>
    <property type="project" value="InterPro"/>
</dbReference>